<evidence type="ECO:0000256" key="10">
    <source>
        <dbReference type="HAMAP-Rule" id="MF_00061"/>
    </source>
</evidence>
<dbReference type="Pfam" id="PF00288">
    <property type="entry name" value="GHMP_kinases_N"/>
    <property type="match status" value="1"/>
</dbReference>
<dbReference type="GO" id="GO:0019288">
    <property type="term" value="P:isopentenyl diphosphate biosynthetic process, methylerythritol 4-phosphate pathway"/>
    <property type="evidence" value="ECO:0007669"/>
    <property type="project" value="UniProtKB-UniRule"/>
</dbReference>
<comment type="caution">
    <text evidence="13">The sequence shown here is derived from an EMBL/GenBank/DDBJ whole genome shotgun (WGS) entry which is preliminary data.</text>
</comment>
<evidence type="ECO:0000259" key="12">
    <source>
        <dbReference type="Pfam" id="PF08544"/>
    </source>
</evidence>
<evidence type="ECO:0000313" key="14">
    <source>
        <dbReference type="Proteomes" id="UP000175679"/>
    </source>
</evidence>
<dbReference type="RefSeq" id="WP_070064598.1">
    <property type="nucleotide sequence ID" value="NZ_MJMG01000001.1"/>
</dbReference>
<comment type="similarity">
    <text evidence="1 10">Belongs to the GHMP kinase family. IspE subfamily.</text>
</comment>
<dbReference type="OrthoDB" id="9809438at2"/>
<dbReference type="InterPro" id="IPR020568">
    <property type="entry name" value="Ribosomal_Su5_D2-typ_SF"/>
</dbReference>
<dbReference type="GO" id="GO:0050515">
    <property type="term" value="F:4-(cytidine 5'-diphospho)-2-C-methyl-D-erythritol kinase activity"/>
    <property type="evidence" value="ECO:0007669"/>
    <property type="project" value="UniProtKB-UniRule"/>
</dbReference>
<proteinExistence type="inferred from homology"/>
<feature type="active site" evidence="10">
    <location>
        <position position="140"/>
    </location>
</feature>
<comment type="catalytic activity">
    <reaction evidence="10">
        <text>4-CDP-2-C-methyl-D-erythritol + ATP = 4-CDP-2-C-methyl-D-erythritol 2-phosphate + ADP + H(+)</text>
        <dbReference type="Rhea" id="RHEA:18437"/>
        <dbReference type="ChEBI" id="CHEBI:15378"/>
        <dbReference type="ChEBI" id="CHEBI:30616"/>
        <dbReference type="ChEBI" id="CHEBI:57823"/>
        <dbReference type="ChEBI" id="CHEBI:57919"/>
        <dbReference type="ChEBI" id="CHEBI:456216"/>
        <dbReference type="EC" id="2.7.1.148"/>
    </reaction>
</comment>
<evidence type="ECO:0000259" key="11">
    <source>
        <dbReference type="Pfam" id="PF00288"/>
    </source>
</evidence>
<keyword evidence="6 10" id="KW-0418">Kinase</keyword>
<dbReference type="InterPro" id="IPR014721">
    <property type="entry name" value="Ribsml_uS5_D2-typ_fold_subgr"/>
</dbReference>
<dbReference type="InterPro" id="IPR004424">
    <property type="entry name" value="IspE"/>
</dbReference>
<reference evidence="13 14" key="1">
    <citation type="submission" date="2016-09" db="EMBL/GenBank/DDBJ databases">
        <title>Genomic evidence for plant-parasitic nematodes as the earliest Wolbachia hosts.</title>
        <authorList>
            <person name="Brown A.M."/>
            <person name="Wasala S.K."/>
            <person name="Howe D.K."/>
            <person name="Peetz A.B."/>
            <person name="Zasada I.A."/>
            <person name="Denver D.R."/>
        </authorList>
    </citation>
    <scope>NUCLEOTIDE SEQUENCE [LARGE SCALE GENOMIC DNA]</scope>
    <source>
        <strain evidence="14">wPpe</strain>
    </source>
</reference>
<dbReference type="GO" id="GO:0005524">
    <property type="term" value="F:ATP binding"/>
    <property type="evidence" value="ECO:0007669"/>
    <property type="project" value="UniProtKB-UniRule"/>
</dbReference>
<keyword evidence="4 10" id="KW-0808">Transferase</keyword>
<evidence type="ECO:0000313" key="13">
    <source>
        <dbReference type="EMBL" id="OEY86948.1"/>
    </source>
</evidence>
<comment type="function">
    <text evidence="10">Catalyzes the phosphorylation of the position 2 hydroxy group of 4-diphosphocytidyl-2C-methyl-D-erythritol.</text>
</comment>
<evidence type="ECO:0000256" key="6">
    <source>
        <dbReference type="ARBA" id="ARBA00022777"/>
    </source>
</evidence>
<dbReference type="AlphaFoldDB" id="A0A1E7QKF4"/>
<evidence type="ECO:0000256" key="7">
    <source>
        <dbReference type="ARBA" id="ARBA00022840"/>
    </source>
</evidence>
<feature type="binding site" evidence="10">
    <location>
        <begin position="100"/>
        <end position="110"/>
    </location>
    <ligand>
        <name>ATP</name>
        <dbReference type="ChEBI" id="CHEBI:30616"/>
    </ligand>
</feature>
<dbReference type="Gene3D" id="3.30.70.890">
    <property type="entry name" value="GHMP kinase, C-terminal domain"/>
    <property type="match status" value="1"/>
</dbReference>
<keyword evidence="8 10" id="KW-0414">Isoprene biosynthesis</keyword>
<dbReference type="InterPro" id="IPR006204">
    <property type="entry name" value="GHMP_kinase_N_dom"/>
</dbReference>
<evidence type="ECO:0000256" key="4">
    <source>
        <dbReference type="ARBA" id="ARBA00022679"/>
    </source>
</evidence>
<feature type="domain" description="GHMP kinase C-terminal" evidence="12">
    <location>
        <begin position="211"/>
        <end position="273"/>
    </location>
</feature>
<accession>A0A1E7QKF4</accession>
<dbReference type="SUPFAM" id="SSF55060">
    <property type="entry name" value="GHMP Kinase, C-terminal domain"/>
    <property type="match status" value="1"/>
</dbReference>
<dbReference type="NCBIfam" id="NF011202">
    <property type="entry name" value="PRK14608.1"/>
    <property type="match status" value="1"/>
</dbReference>
<dbReference type="EC" id="2.7.1.148" evidence="2 10"/>
<dbReference type="Gene3D" id="3.30.230.10">
    <property type="match status" value="1"/>
</dbReference>
<dbReference type="EMBL" id="MJMG01000001">
    <property type="protein sequence ID" value="OEY86948.1"/>
    <property type="molecule type" value="Genomic_DNA"/>
</dbReference>
<keyword evidence="14" id="KW-1185">Reference proteome</keyword>
<dbReference type="InterPro" id="IPR013750">
    <property type="entry name" value="GHMP_kinase_C_dom"/>
</dbReference>
<keyword evidence="5 10" id="KW-0547">Nucleotide-binding</keyword>
<evidence type="ECO:0000256" key="2">
    <source>
        <dbReference type="ARBA" id="ARBA00012052"/>
    </source>
</evidence>
<sequence>MQSFCVNAYAKVNLFLHIVGKKENGYHLIESVFVFATLSNMLEIKVDHKKFKHDYSNVEFVNSSSRINSRYNTVIRAVKLLLRYAPSHTKVFVKVIKNIPIAAGLGSGSSDAGAVVRTLGKLWNVDRPILDEIALNIGADIPASIDSNPVFVQGVGEELHPIEKLSLPMNIVLVKPKKKFLSTPEVYSRHQGGFTKPIEWNEDKLLDIVKNATNDLQEIAISLIPEIKDIILTLELQKGCLIARMSGSGTVCFGMFNSMEDAKVAASNIKEHHPDWWVCDTRLIV</sequence>
<protein>
    <recommendedName>
        <fullName evidence="3 10">4-diphosphocytidyl-2-C-methyl-D-erythritol kinase</fullName>
        <shortName evidence="10">CMK</shortName>
        <ecNumber evidence="2 10">2.7.1.148</ecNumber>
    </recommendedName>
    <alternativeName>
        <fullName evidence="9 10">4-(cytidine-5'-diphospho)-2-C-methyl-D-erythritol kinase</fullName>
    </alternativeName>
</protein>
<feature type="domain" description="GHMP kinase N-terminal" evidence="11">
    <location>
        <begin position="72"/>
        <end position="145"/>
    </location>
</feature>
<evidence type="ECO:0000256" key="3">
    <source>
        <dbReference type="ARBA" id="ARBA00017473"/>
    </source>
</evidence>
<dbReference type="PANTHER" id="PTHR43527:SF2">
    <property type="entry name" value="4-DIPHOSPHOCYTIDYL-2-C-METHYL-D-ERYTHRITOL KINASE, CHLOROPLASTIC"/>
    <property type="match status" value="1"/>
</dbReference>
<comment type="pathway">
    <text evidence="10">Isoprenoid biosynthesis; isopentenyl diphosphate biosynthesis via DXP pathway; isopentenyl diphosphate from 1-deoxy-D-xylulose 5-phosphate: step 3/6.</text>
</comment>
<dbReference type="InterPro" id="IPR036554">
    <property type="entry name" value="GHMP_kinase_C_sf"/>
</dbReference>
<evidence type="ECO:0000256" key="8">
    <source>
        <dbReference type="ARBA" id="ARBA00023229"/>
    </source>
</evidence>
<dbReference type="GO" id="GO:0016114">
    <property type="term" value="P:terpenoid biosynthetic process"/>
    <property type="evidence" value="ECO:0007669"/>
    <property type="project" value="UniProtKB-UniRule"/>
</dbReference>
<evidence type="ECO:0000256" key="5">
    <source>
        <dbReference type="ARBA" id="ARBA00022741"/>
    </source>
</evidence>
<dbReference type="UniPathway" id="UPA00056">
    <property type="reaction ID" value="UER00094"/>
</dbReference>
<feature type="active site" evidence="10">
    <location>
        <position position="11"/>
    </location>
</feature>
<keyword evidence="7 10" id="KW-0067">ATP-binding</keyword>
<dbReference type="PANTHER" id="PTHR43527">
    <property type="entry name" value="4-DIPHOSPHOCYTIDYL-2-C-METHYL-D-ERYTHRITOL KINASE, CHLOROPLASTIC"/>
    <property type="match status" value="1"/>
</dbReference>
<dbReference type="NCBIfam" id="TIGR00154">
    <property type="entry name" value="ispE"/>
    <property type="match status" value="1"/>
</dbReference>
<name>A0A1E7QKF4_WOLPI</name>
<gene>
    <name evidence="10" type="primary">ispE</name>
    <name evidence="13" type="ORF">BIY23_00385</name>
</gene>
<dbReference type="Proteomes" id="UP000175679">
    <property type="component" value="Unassembled WGS sequence"/>
</dbReference>
<dbReference type="HAMAP" id="MF_00061">
    <property type="entry name" value="IspE"/>
    <property type="match status" value="1"/>
</dbReference>
<organism evidence="13 14">
    <name type="scientific">Wolbachia pipientis</name>
    <dbReference type="NCBI Taxonomy" id="955"/>
    <lineage>
        <taxon>Bacteria</taxon>
        <taxon>Pseudomonadati</taxon>
        <taxon>Pseudomonadota</taxon>
        <taxon>Alphaproteobacteria</taxon>
        <taxon>Rickettsiales</taxon>
        <taxon>Anaplasmataceae</taxon>
        <taxon>Wolbachieae</taxon>
        <taxon>Wolbachia</taxon>
    </lineage>
</organism>
<dbReference type="PIRSF" id="PIRSF010376">
    <property type="entry name" value="IspE"/>
    <property type="match status" value="1"/>
</dbReference>
<evidence type="ECO:0000256" key="1">
    <source>
        <dbReference type="ARBA" id="ARBA00009684"/>
    </source>
</evidence>
<dbReference type="Pfam" id="PF08544">
    <property type="entry name" value="GHMP_kinases_C"/>
    <property type="match status" value="1"/>
</dbReference>
<evidence type="ECO:0000256" key="9">
    <source>
        <dbReference type="ARBA" id="ARBA00032554"/>
    </source>
</evidence>
<dbReference type="SUPFAM" id="SSF54211">
    <property type="entry name" value="Ribosomal protein S5 domain 2-like"/>
    <property type="match status" value="1"/>
</dbReference>